<keyword evidence="2" id="KW-1185">Reference proteome</keyword>
<sequence length="265" mass="30500">MTTEQTFRLERYWLQRTGSLVHCSLKAGIVNCCSRTRQTGLKRDTLNTTKTPQQDEVTVIQVEQLLKNPPDGFSVEDLTTGYRVHSDPEKSMVLIDDFNSCRGKIVFLNSMGRKVKMQNLREYTSMRKSLLSKKICLLVSACEENVSVNDENADNGARDNFAKEVIKQFVVSIDGNDPFIKWQMEKGLDWTISSVAGESYRVDIDLTEIMENWAAKNSSIITDTLTKVKPVWRDASFTLKYYSDALFDFAHWFRFSKRKFSLRLT</sequence>
<gene>
    <name evidence="1" type="ORF">PBY51_002728</name>
</gene>
<dbReference type="AlphaFoldDB" id="A0AAN8AJM6"/>
<protein>
    <recommendedName>
        <fullName evidence="3">Mesenteric estrogen-dependent adipogenesis protein</fullName>
    </recommendedName>
</protein>
<evidence type="ECO:0000313" key="1">
    <source>
        <dbReference type="EMBL" id="KAK5858599.1"/>
    </source>
</evidence>
<evidence type="ECO:0008006" key="3">
    <source>
        <dbReference type="Google" id="ProtNLM"/>
    </source>
</evidence>
<dbReference type="Proteomes" id="UP001346869">
    <property type="component" value="Unassembled WGS sequence"/>
</dbReference>
<evidence type="ECO:0000313" key="2">
    <source>
        <dbReference type="Proteomes" id="UP001346869"/>
    </source>
</evidence>
<organism evidence="1 2">
    <name type="scientific">Eleginops maclovinus</name>
    <name type="common">Patagonian blennie</name>
    <name type="synonym">Eleginus maclovinus</name>
    <dbReference type="NCBI Taxonomy" id="56733"/>
    <lineage>
        <taxon>Eukaryota</taxon>
        <taxon>Metazoa</taxon>
        <taxon>Chordata</taxon>
        <taxon>Craniata</taxon>
        <taxon>Vertebrata</taxon>
        <taxon>Euteleostomi</taxon>
        <taxon>Actinopterygii</taxon>
        <taxon>Neopterygii</taxon>
        <taxon>Teleostei</taxon>
        <taxon>Neoteleostei</taxon>
        <taxon>Acanthomorphata</taxon>
        <taxon>Eupercaria</taxon>
        <taxon>Perciformes</taxon>
        <taxon>Notothenioidei</taxon>
        <taxon>Eleginopidae</taxon>
        <taxon>Eleginops</taxon>
    </lineage>
</organism>
<accession>A0AAN8AJM6</accession>
<comment type="caution">
    <text evidence="1">The sequence shown here is derived from an EMBL/GenBank/DDBJ whole genome shotgun (WGS) entry which is preliminary data.</text>
</comment>
<dbReference type="EMBL" id="JAUZQC010000015">
    <property type="protein sequence ID" value="KAK5858599.1"/>
    <property type="molecule type" value="Genomic_DNA"/>
</dbReference>
<reference evidence="1 2" key="1">
    <citation type="journal article" date="2023" name="Genes (Basel)">
        <title>Chromosome-Level Genome Assembly and Circadian Gene Repertoire of the Patagonia Blennie Eleginops maclovinus-The Closest Ancestral Proxy of Antarctic Cryonotothenioids.</title>
        <authorList>
            <person name="Cheng C.C."/>
            <person name="Rivera-Colon A.G."/>
            <person name="Minhas B.F."/>
            <person name="Wilson L."/>
            <person name="Rayamajhi N."/>
            <person name="Vargas-Chacoff L."/>
            <person name="Catchen J.M."/>
        </authorList>
    </citation>
    <scope>NUCLEOTIDE SEQUENCE [LARGE SCALE GENOMIC DNA]</scope>
    <source>
        <strain evidence="1">JMC-PN-2008</strain>
    </source>
</reference>
<proteinExistence type="predicted"/>
<reference evidence="1 2" key="2">
    <citation type="journal article" date="2023" name="Mol. Biol. Evol.">
        <title>Genomics of Secondarily Temperate Adaptation in the Only Non-Antarctic Icefish.</title>
        <authorList>
            <person name="Rivera-Colon A.G."/>
            <person name="Rayamajhi N."/>
            <person name="Minhas B.F."/>
            <person name="Madrigal G."/>
            <person name="Bilyk K.T."/>
            <person name="Yoon V."/>
            <person name="Hune M."/>
            <person name="Gregory S."/>
            <person name="Cheng C.H.C."/>
            <person name="Catchen J.M."/>
        </authorList>
    </citation>
    <scope>NUCLEOTIDE SEQUENCE [LARGE SCALE GENOMIC DNA]</scope>
    <source>
        <strain evidence="1">JMC-PN-2008</strain>
    </source>
</reference>
<name>A0AAN8AJM6_ELEMC</name>